<proteinExistence type="predicted"/>
<dbReference type="EMBL" id="FRFE01000042">
    <property type="protein sequence ID" value="SHO52847.1"/>
    <property type="molecule type" value="Genomic_DNA"/>
</dbReference>
<dbReference type="RefSeq" id="WP_073616448.1">
    <property type="nucleotide sequence ID" value="NZ_FRFE01000042.1"/>
</dbReference>
<keyword evidence="2" id="KW-1185">Reference proteome</keyword>
<evidence type="ECO:0000313" key="2">
    <source>
        <dbReference type="Proteomes" id="UP000184603"/>
    </source>
</evidence>
<reference evidence="1 2" key="1">
    <citation type="submission" date="2016-12" db="EMBL/GenBank/DDBJ databases">
        <authorList>
            <person name="Song W.-J."/>
            <person name="Kurnit D.M."/>
        </authorList>
    </citation>
    <scope>NUCLEOTIDE SEQUENCE [LARGE SCALE GENOMIC DNA]</scope>
    <source>
        <strain evidence="1 2">DSM 18488</strain>
    </source>
</reference>
<sequence>MGKSRTFYGCLYLAKVDDAGVLLAKYQELGEAYPLTVTIKKEVVTILGRTCLTNGKVIDSKEKPAETGGSLTLLNYTADNVAKALDGMVSTRSVSQTTLTAEPVTLGKFREYAEIGVEDLSSVVVKDVTDTTTYTANVDYSLNAVLGLIAPLEGGAIAEDAVVHVTAAGAANTDSRVTIGSGSSAKYALKGNLVDDFSGDSGKFFLRKVRVVSKADVVVLSAPDTEREALQFDLIPELPTGQTDYGYFDGLPL</sequence>
<evidence type="ECO:0000313" key="1">
    <source>
        <dbReference type="EMBL" id="SHO52847.1"/>
    </source>
</evidence>
<dbReference type="Proteomes" id="UP000184603">
    <property type="component" value="Unassembled WGS sequence"/>
</dbReference>
<dbReference type="STRING" id="1121416.SAMN02745220_04799"/>
<dbReference type="AlphaFoldDB" id="A0A1M7YJQ7"/>
<protein>
    <submittedName>
        <fullName evidence="1">Uncharacterized protein</fullName>
    </submittedName>
</protein>
<accession>A0A1M7YJQ7</accession>
<gene>
    <name evidence="1" type="ORF">SAMN02745220_04799</name>
</gene>
<organism evidence="1 2">
    <name type="scientific">Desulfopila aestuarii DSM 18488</name>
    <dbReference type="NCBI Taxonomy" id="1121416"/>
    <lineage>
        <taxon>Bacteria</taxon>
        <taxon>Pseudomonadati</taxon>
        <taxon>Thermodesulfobacteriota</taxon>
        <taxon>Desulfobulbia</taxon>
        <taxon>Desulfobulbales</taxon>
        <taxon>Desulfocapsaceae</taxon>
        <taxon>Desulfopila</taxon>
    </lineage>
</organism>
<name>A0A1M7YJQ7_9BACT</name>